<gene>
    <name evidence="3" type="ORF">HHL21_14620</name>
</gene>
<evidence type="ECO:0000313" key="3">
    <source>
        <dbReference type="EMBL" id="NML62288.1"/>
    </source>
</evidence>
<proteinExistence type="predicted"/>
<accession>A0A848HUC0</accession>
<sequence>MASYVQKILSRDETITYQAKISVWSLAPLIVLGFFFLFLWGIGVIFFIAAYLKYISTELAITNKRVIAKFGFISRRTVEIKLSKVESMQVEQGILGRIFNFGSLVVAGAGTPQAPIPGISDPITFRTKFMETQEDAEAAAKVAA</sequence>
<comment type="caution">
    <text evidence="3">The sequence shown here is derived from an EMBL/GenBank/DDBJ whole genome shotgun (WGS) entry which is preliminary data.</text>
</comment>
<dbReference type="PANTHER" id="PTHR37938">
    <property type="entry name" value="BLL0215 PROTEIN"/>
    <property type="match status" value="1"/>
</dbReference>
<dbReference type="EMBL" id="JABBGG010000007">
    <property type="protein sequence ID" value="NML62288.1"/>
    <property type="molecule type" value="Genomic_DNA"/>
</dbReference>
<keyword evidence="1" id="KW-0812">Transmembrane</keyword>
<keyword evidence="4" id="KW-1185">Reference proteome</keyword>
<dbReference type="InterPro" id="IPR005182">
    <property type="entry name" value="YdbS-like_PH"/>
</dbReference>
<feature type="domain" description="YdbS-like PH" evidence="2">
    <location>
        <begin position="55"/>
        <end position="122"/>
    </location>
</feature>
<feature type="transmembrane region" description="Helical" evidence="1">
    <location>
        <begin position="21"/>
        <end position="52"/>
    </location>
</feature>
<dbReference type="Proteomes" id="UP000583752">
    <property type="component" value="Unassembled WGS sequence"/>
</dbReference>
<dbReference type="PANTHER" id="PTHR37938:SF1">
    <property type="entry name" value="BLL0215 PROTEIN"/>
    <property type="match status" value="1"/>
</dbReference>
<evidence type="ECO:0000256" key="1">
    <source>
        <dbReference type="SAM" id="Phobius"/>
    </source>
</evidence>
<organism evidence="3 4">
    <name type="scientific">Massilia polaris</name>
    <dbReference type="NCBI Taxonomy" id="2728846"/>
    <lineage>
        <taxon>Bacteria</taxon>
        <taxon>Pseudomonadati</taxon>
        <taxon>Pseudomonadota</taxon>
        <taxon>Betaproteobacteria</taxon>
        <taxon>Burkholderiales</taxon>
        <taxon>Oxalobacteraceae</taxon>
        <taxon>Telluria group</taxon>
        <taxon>Massilia</taxon>
    </lineage>
</organism>
<name>A0A848HUC0_9BURK</name>
<dbReference type="Pfam" id="PF03703">
    <property type="entry name" value="bPH_2"/>
    <property type="match status" value="1"/>
</dbReference>
<keyword evidence="1" id="KW-1133">Transmembrane helix</keyword>
<dbReference type="RefSeq" id="WP_169467084.1">
    <property type="nucleotide sequence ID" value="NZ_JABBGG010000007.1"/>
</dbReference>
<evidence type="ECO:0000259" key="2">
    <source>
        <dbReference type="Pfam" id="PF03703"/>
    </source>
</evidence>
<reference evidence="3 4" key="1">
    <citation type="submission" date="2020-04" db="EMBL/GenBank/DDBJ databases">
        <title>Massilia sp. RP-1-19 isolated from soil.</title>
        <authorList>
            <person name="Dahal R.H."/>
        </authorList>
    </citation>
    <scope>NUCLEOTIDE SEQUENCE [LARGE SCALE GENOMIC DNA]</scope>
    <source>
        <strain evidence="3 4">RP-1-19</strain>
    </source>
</reference>
<keyword evidence="1" id="KW-0472">Membrane</keyword>
<dbReference type="AlphaFoldDB" id="A0A848HUC0"/>
<protein>
    <submittedName>
        <fullName evidence="3">PH domain-containing protein</fullName>
    </submittedName>
</protein>
<evidence type="ECO:0000313" key="4">
    <source>
        <dbReference type="Proteomes" id="UP000583752"/>
    </source>
</evidence>